<evidence type="ECO:0000313" key="3">
    <source>
        <dbReference type="Proteomes" id="UP000251960"/>
    </source>
</evidence>
<gene>
    <name evidence="2" type="primary">TCX5_1</name>
    <name evidence="2" type="ORF">Zm00014a_021928</name>
</gene>
<reference evidence="2 3" key="1">
    <citation type="journal article" date="2018" name="Nat. Genet.">
        <title>Extensive intraspecific gene order and gene structural variations between Mo17 and other maize genomes.</title>
        <authorList>
            <person name="Sun S."/>
            <person name="Zhou Y."/>
            <person name="Chen J."/>
            <person name="Shi J."/>
            <person name="Zhao H."/>
            <person name="Zhao H."/>
            <person name="Song W."/>
            <person name="Zhang M."/>
            <person name="Cui Y."/>
            <person name="Dong X."/>
            <person name="Liu H."/>
            <person name="Ma X."/>
            <person name="Jiao Y."/>
            <person name="Wang B."/>
            <person name="Wei X."/>
            <person name="Stein J.C."/>
            <person name="Glaubitz J.C."/>
            <person name="Lu F."/>
            <person name="Yu G."/>
            <person name="Liang C."/>
            <person name="Fengler K."/>
            <person name="Li B."/>
            <person name="Rafalski A."/>
            <person name="Schnable P.S."/>
            <person name="Ware D.H."/>
            <person name="Buckler E.S."/>
            <person name="Lai J."/>
        </authorList>
    </citation>
    <scope>NUCLEOTIDE SEQUENCE [LARGE SCALE GENOMIC DNA]</scope>
    <source>
        <strain evidence="3">cv. Missouri 17</strain>
        <tissue evidence="2">Seedling</tissue>
    </source>
</reference>
<evidence type="ECO:0000313" key="2">
    <source>
        <dbReference type="EMBL" id="PWZ17656.1"/>
    </source>
</evidence>
<evidence type="ECO:0000256" key="1">
    <source>
        <dbReference type="SAM" id="MobiDB-lite"/>
    </source>
</evidence>
<feature type="compositionally biased region" description="Basic and acidic residues" evidence="1">
    <location>
        <begin position="55"/>
        <end position="65"/>
    </location>
</feature>
<dbReference type="ExpressionAtlas" id="A0A3L6E9P5">
    <property type="expression patterns" value="baseline and differential"/>
</dbReference>
<accession>A0A3L6E9P5</accession>
<sequence>MQAEDIKELCKLLVVLSGEAAKAYAGQKTKVERVGEKIKSEGGRKMTGEGNNQDPDQKAPIDDNSSRGTHTGKAIIEESRLNRVDDHKSHRPMSPGTLALMCDEEAFEKMCDEQDTVFTTSQNAAPQQTVIVNHNQYALYAEQEKVVLTEFRDCLRKFVRYGRMKEERYSMAIKSETSGHSGQVNGVSQVPYSKVDVPVVKTYPQSSSSHLVAGKPITGLLDKN</sequence>
<organism evidence="2 3">
    <name type="scientific">Zea mays</name>
    <name type="common">Maize</name>
    <dbReference type="NCBI Taxonomy" id="4577"/>
    <lineage>
        <taxon>Eukaryota</taxon>
        <taxon>Viridiplantae</taxon>
        <taxon>Streptophyta</taxon>
        <taxon>Embryophyta</taxon>
        <taxon>Tracheophyta</taxon>
        <taxon>Spermatophyta</taxon>
        <taxon>Magnoliopsida</taxon>
        <taxon>Liliopsida</taxon>
        <taxon>Poales</taxon>
        <taxon>Poaceae</taxon>
        <taxon>PACMAD clade</taxon>
        <taxon>Panicoideae</taxon>
        <taxon>Andropogonodae</taxon>
        <taxon>Andropogoneae</taxon>
        <taxon>Tripsacinae</taxon>
        <taxon>Zea</taxon>
    </lineage>
</organism>
<dbReference type="EMBL" id="NCVQ01000007">
    <property type="protein sequence ID" value="PWZ17656.1"/>
    <property type="molecule type" value="Genomic_DNA"/>
</dbReference>
<feature type="compositionally biased region" description="Basic and acidic residues" evidence="1">
    <location>
        <begin position="75"/>
        <end position="88"/>
    </location>
</feature>
<protein>
    <submittedName>
        <fullName evidence="2">Protein tesmin/TSO1-like CXC 5</fullName>
    </submittedName>
</protein>
<dbReference type="AlphaFoldDB" id="A0A3L6E9P5"/>
<dbReference type="Proteomes" id="UP000251960">
    <property type="component" value="Chromosome 6"/>
</dbReference>
<feature type="region of interest" description="Disordered" evidence="1">
    <location>
        <begin position="23"/>
        <end position="96"/>
    </location>
</feature>
<comment type="caution">
    <text evidence="2">The sequence shown here is derived from an EMBL/GenBank/DDBJ whole genome shotgun (WGS) entry which is preliminary data.</text>
</comment>
<name>A0A3L6E9P5_MAIZE</name>
<proteinExistence type="predicted"/>
<feature type="compositionally biased region" description="Basic and acidic residues" evidence="1">
    <location>
        <begin position="29"/>
        <end position="47"/>
    </location>
</feature>